<keyword evidence="2" id="KW-1185">Reference proteome</keyword>
<evidence type="ECO:0000313" key="2">
    <source>
        <dbReference type="Proteomes" id="UP001165190"/>
    </source>
</evidence>
<dbReference type="AlphaFoldDB" id="A0A9W7IL81"/>
<protein>
    <submittedName>
        <fullName evidence="1">Uncharacterized protein</fullName>
    </submittedName>
</protein>
<gene>
    <name evidence="1" type="ORF">HRI_003534500</name>
</gene>
<reference evidence="1" key="1">
    <citation type="submission" date="2023-05" db="EMBL/GenBank/DDBJ databases">
        <title>Genome and transcriptome analyses reveal genes involved in the formation of fine ridges on petal epidermal cells in Hibiscus trionum.</title>
        <authorList>
            <person name="Koshimizu S."/>
            <person name="Masuda S."/>
            <person name="Ishii T."/>
            <person name="Shirasu K."/>
            <person name="Hoshino A."/>
            <person name="Arita M."/>
        </authorList>
    </citation>
    <scope>NUCLEOTIDE SEQUENCE</scope>
    <source>
        <strain evidence="1">Hamamatsu line</strain>
    </source>
</reference>
<name>A0A9W7IL81_HIBTR</name>
<accession>A0A9W7IL81</accession>
<evidence type="ECO:0000313" key="1">
    <source>
        <dbReference type="EMBL" id="GMI98652.1"/>
    </source>
</evidence>
<dbReference type="OrthoDB" id="1711136at2759"/>
<dbReference type="EMBL" id="BSYR01000033">
    <property type="protein sequence ID" value="GMI98652.1"/>
    <property type="molecule type" value="Genomic_DNA"/>
</dbReference>
<comment type="caution">
    <text evidence="1">The sequence shown here is derived from an EMBL/GenBank/DDBJ whole genome shotgun (WGS) entry which is preliminary data.</text>
</comment>
<sequence>MESGNRRRGTLFEQMMAVEDSRDALAGLTPEAILGNAKRPEQLPAQYRTLLEIIRDDESNKEKKSWKTLRDKLRLKRSVSAWTSSVHIPTSDVIVNSNNTS</sequence>
<proteinExistence type="predicted"/>
<dbReference type="PANTHER" id="PTHR46629">
    <property type="entry name" value="OS01G0917900 PROTEIN"/>
    <property type="match status" value="1"/>
</dbReference>
<dbReference type="Proteomes" id="UP001165190">
    <property type="component" value="Unassembled WGS sequence"/>
</dbReference>
<organism evidence="1 2">
    <name type="scientific">Hibiscus trionum</name>
    <name type="common">Flower of an hour</name>
    <dbReference type="NCBI Taxonomy" id="183268"/>
    <lineage>
        <taxon>Eukaryota</taxon>
        <taxon>Viridiplantae</taxon>
        <taxon>Streptophyta</taxon>
        <taxon>Embryophyta</taxon>
        <taxon>Tracheophyta</taxon>
        <taxon>Spermatophyta</taxon>
        <taxon>Magnoliopsida</taxon>
        <taxon>eudicotyledons</taxon>
        <taxon>Gunneridae</taxon>
        <taxon>Pentapetalae</taxon>
        <taxon>rosids</taxon>
        <taxon>malvids</taxon>
        <taxon>Malvales</taxon>
        <taxon>Malvaceae</taxon>
        <taxon>Malvoideae</taxon>
        <taxon>Hibiscus</taxon>
    </lineage>
</organism>